<keyword evidence="2" id="KW-0547">Nucleotide-binding</keyword>
<dbReference type="Pfam" id="PF01576">
    <property type="entry name" value="Myosin_tail_1"/>
    <property type="match status" value="1"/>
</dbReference>
<dbReference type="GO" id="GO:0000146">
    <property type="term" value="F:microfilament motor activity"/>
    <property type="evidence" value="ECO:0007669"/>
    <property type="project" value="TreeGrafter"/>
</dbReference>
<evidence type="ECO:0000256" key="4">
    <source>
        <dbReference type="ARBA" id="ARBA00023054"/>
    </source>
</evidence>
<dbReference type="GO" id="GO:0032982">
    <property type="term" value="C:myosin filament"/>
    <property type="evidence" value="ECO:0007669"/>
    <property type="project" value="TreeGrafter"/>
</dbReference>
<dbReference type="FunFam" id="1.10.10.820:FF:000001">
    <property type="entry name" value="Myosin heavy chain"/>
    <property type="match status" value="1"/>
</dbReference>
<dbReference type="InterPro" id="IPR001609">
    <property type="entry name" value="Myosin_head_motor_dom-like"/>
</dbReference>
<dbReference type="SUPFAM" id="SSF52540">
    <property type="entry name" value="P-loop containing nucleoside triphosphate hydrolases"/>
    <property type="match status" value="1"/>
</dbReference>
<evidence type="ECO:0000256" key="2">
    <source>
        <dbReference type="ARBA" id="ARBA00022741"/>
    </source>
</evidence>
<dbReference type="OrthoDB" id="10254995at2759"/>
<dbReference type="Gene3D" id="1.20.5.340">
    <property type="match status" value="2"/>
</dbReference>
<dbReference type="FunFam" id="1.20.5.4820:FF:000002">
    <property type="entry name" value="Myosin heavy chain 10"/>
    <property type="match status" value="1"/>
</dbReference>
<dbReference type="InterPro" id="IPR027417">
    <property type="entry name" value="P-loop_NTPase"/>
</dbReference>
<evidence type="ECO:0000259" key="12">
    <source>
        <dbReference type="PROSITE" id="PS51844"/>
    </source>
</evidence>
<keyword evidence="7 8" id="KW-0009">Actin-binding</keyword>
<dbReference type="GO" id="GO:0048513">
    <property type="term" value="P:animal organ development"/>
    <property type="evidence" value="ECO:0007669"/>
    <property type="project" value="UniProtKB-ARBA"/>
</dbReference>
<dbReference type="GO" id="GO:0051015">
    <property type="term" value="F:actin filament binding"/>
    <property type="evidence" value="ECO:0007669"/>
    <property type="project" value="InterPro"/>
</dbReference>
<dbReference type="PANTHER" id="PTHR45615">
    <property type="entry name" value="MYOSIN HEAVY CHAIN, NON-MUSCLE"/>
    <property type="match status" value="1"/>
</dbReference>
<dbReference type="FunFam" id="1.20.5.340:FF:000007">
    <property type="entry name" value="Myosin heavy chain, non-muscle"/>
    <property type="match status" value="1"/>
</dbReference>
<feature type="domain" description="Myosin N-terminal SH3-like" evidence="12">
    <location>
        <begin position="38"/>
        <end position="88"/>
    </location>
</feature>
<evidence type="ECO:0000259" key="11">
    <source>
        <dbReference type="PROSITE" id="PS51456"/>
    </source>
</evidence>
<dbReference type="GO" id="GO:0006936">
    <property type="term" value="P:muscle contraction"/>
    <property type="evidence" value="ECO:0007669"/>
    <property type="project" value="UniProtKB-ARBA"/>
</dbReference>
<dbReference type="PANTHER" id="PTHR45615:SF40">
    <property type="entry name" value="MYOSIN HEAVY CHAIN, NON-MUSCLE"/>
    <property type="match status" value="1"/>
</dbReference>
<dbReference type="EMBL" id="NCKU01000487">
    <property type="protein sequence ID" value="RWS15331.1"/>
    <property type="molecule type" value="Genomic_DNA"/>
</dbReference>
<keyword evidence="14" id="KW-1185">Reference proteome</keyword>
<evidence type="ECO:0000256" key="9">
    <source>
        <dbReference type="SAM" id="Coils"/>
    </source>
</evidence>
<dbReference type="Pfam" id="PF02736">
    <property type="entry name" value="Myosin_N"/>
    <property type="match status" value="1"/>
</dbReference>
<dbReference type="GO" id="GO:0048731">
    <property type="term" value="P:system development"/>
    <property type="evidence" value="ECO:0007669"/>
    <property type="project" value="UniProtKB-ARBA"/>
</dbReference>
<keyword evidence="5 8" id="KW-0518">Myosin</keyword>
<reference evidence="13 14" key="1">
    <citation type="journal article" date="2018" name="Gigascience">
        <title>Genomes of trombidid mites reveal novel predicted allergens and laterally-transferred genes associated with secondary metabolism.</title>
        <authorList>
            <person name="Dong X."/>
            <person name="Chaisiri K."/>
            <person name="Xia D."/>
            <person name="Armstrong S.D."/>
            <person name="Fang Y."/>
            <person name="Donnelly M.J."/>
            <person name="Kadowaki T."/>
            <person name="McGarry J.W."/>
            <person name="Darby A.C."/>
            <person name="Makepeace B.L."/>
        </authorList>
    </citation>
    <scope>NUCLEOTIDE SEQUENCE [LARGE SCALE GENOMIC DNA]</scope>
    <source>
        <strain evidence="13">UoL-WK</strain>
    </source>
</reference>
<dbReference type="Gene3D" id="1.20.58.530">
    <property type="match status" value="2"/>
</dbReference>
<dbReference type="InterPro" id="IPR000048">
    <property type="entry name" value="IQ_motif_EF-hand-BS"/>
</dbReference>
<dbReference type="GO" id="GO:0045214">
    <property type="term" value="P:sarcomere organization"/>
    <property type="evidence" value="ECO:0007669"/>
    <property type="project" value="UniProtKB-ARBA"/>
</dbReference>
<dbReference type="GO" id="GO:0005524">
    <property type="term" value="F:ATP binding"/>
    <property type="evidence" value="ECO:0007669"/>
    <property type="project" value="UniProtKB-KW"/>
</dbReference>
<dbReference type="PROSITE" id="PS51456">
    <property type="entry name" value="MYOSIN_MOTOR"/>
    <property type="match status" value="1"/>
</dbReference>
<evidence type="ECO:0000256" key="1">
    <source>
        <dbReference type="ARBA" id="ARBA00008314"/>
    </source>
</evidence>
<dbReference type="FunFam" id="1.20.5.340:FF:000009">
    <property type="entry name" value="myosin-11 isoform X2"/>
    <property type="match status" value="1"/>
</dbReference>
<dbReference type="GO" id="GO:0016460">
    <property type="term" value="C:myosin II complex"/>
    <property type="evidence" value="ECO:0007669"/>
    <property type="project" value="TreeGrafter"/>
</dbReference>
<feature type="region of interest" description="Actin-binding" evidence="8">
    <location>
        <begin position="550"/>
        <end position="572"/>
    </location>
</feature>
<feature type="domain" description="Myosin motor" evidence="11">
    <location>
        <begin position="92"/>
        <end position="672"/>
    </location>
</feature>
<evidence type="ECO:0000313" key="13">
    <source>
        <dbReference type="EMBL" id="RWS15331.1"/>
    </source>
</evidence>
<sequence length="1865" mass="216067">MANVGDEESNARGNPELKYLVVDRNSTVTDPTQQAEWTSKRLIWVPHETQGFVAASIKVDKGDELEVEVVETGKRVTISKDDAQKMNPPRFNKVEDMAELTCLNEACVLHNLKDRYYSGLIYTYSGLFCVVVNPYKKLPIYTEKVIELYKGKKRHEGELEQQLLQANPILEAFGNAKTVKNDNSSRFGKFIRINFDASGFIAGANIETYLLEKSRTIRQAVDERSFHIFYQLLNGSQHEEIKEFLLEDVKNYTFLTHGNVPVPGVDDAVEFKSTTQAMQIMGLSQEDFSAIFKVVSAVLLFGNMKFKQERNSDQATLPDNTVAQKVSHLLGLNVTEMTKAFLKPRLKVGRDYVTKAQTKEQVESAVEAIAKACYERMFKWLVHRINRSLDRTKRQGASFIGILDIAGFEIFDLNSFEQLCINYTNEKLQQLFNHTMFVLEQEEYQREGIEWKFIDFGLDLQPTIDLIEKPMGILALLDEECWFPKATDKTFVDKLVSAHNLHPKFIKSDFRGTAEIVGMGVATMGGDTQFGARTRKGMFRTVSQLYKDQLTRLMSTLRNTNPNFVRCIIPNHEKKAGKIDAILVLDQLRCNGVLEGIRICRQGFPNRIPFQEFRQRYELLTPNAIPKGFMDGKLAAEKMITALDLDPNLYRIGQSKIFFRAGVLAQLEEERDLKISDLIINFQSWCRGLLARRNYQKRLQQLNAIRIIQRNCSAYLKLRNWAWWRLYTKVKPLLQVSKYDEQLLQKEDELRQIKEQKDKLEHEVLEYEKKLQTIVEEKMMIAEQLKAETEICAEAEEARLRLAARKQELEEILHDLEARIEEEEERNQALTAEKKKLQLTIQDLEEQLEEEEASRQKLQLEKVTLDTKVKKLEDDYALLEDSNNKALKEKKLLEDRLSELSQALSEEEEKAKHLSKLKTKHEASFAELEDRLRKEQQMRQELERIKRRLETELNDVKEQLSEKRAQLEELQAQLGKREEELSQALLRCDDEGVARAQSQKALRELESQLIELQEDLESEKQARAKAEKQKRDLNEELEALKNELLDSLDVTATQKEIAIKREQELQLLKSCIEEESNQREVQVAELRQKHLKAVEELNEQLENLKKAKTSLEKVKGNLEAENADMANEIKVLSASRQESDRKRKQLELQIQELSTKLFDTERNRSDLAEKVSKQQLELDSVNSQVEELERRSTLATRNFQAVEAQLSEAQDLLHEETKAKLSLSTRLRQVESERDSLLEQLEEEEEVKKNYEKRIADLTQQMNEYKKKAEEEAELLAANEETRKKLIKEIEQLKQKLSEALTNADKLEKSKKKLQSEVEDLNVELESQRAKVVELEKKQRKFDSMLAEEKALSERIASERDNAEREAREKETRILSLTRALEEKQEQYEELERSRRQLQGELDELVNSQGFTNTNVHELEKAKRALENQVAEQKTQIEELEDELQLTEDAKLRLEVNMQAMKSQFERDLVARDEQAEEKRRALLKQIRDLEIELEDERKQRGLAIASKKKLESDLSDYEQQIEMANRLKEDALRQYKRLQAQMKDYQREAEEAKACRDDLLLQAKEAEKRAKSLEAEVVHLQEDLSASERARRHAENERDEVVEEMQSNISRGSVIQDEKRRLDSQIAQLQEELEEEQSNNEVLLEKLRKLQIQFDAVNSELMTEKSNSQKLESDRLVIERQNKELKAKLNEIETSQRAKTKATIASLESKIAQLEEQLDLEVKERQAATKQARKLEKKLKDSAMQVEDERRHAEQYKEQVEKANNRVKALKRQLDEIEEECSREKALRRKAQRELEDTIESNEAANRELANLKNKIRRSGPGASGGASRSYLATKRGSMSGGTGDDGSIGSPLDDSPNDDITLC</sequence>
<evidence type="ECO:0000256" key="10">
    <source>
        <dbReference type="SAM" id="MobiDB-lite"/>
    </source>
</evidence>
<dbReference type="SMART" id="SM00242">
    <property type="entry name" value="MYSc"/>
    <property type="match status" value="1"/>
</dbReference>
<keyword evidence="3" id="KW-0067">ATP-binding</keyword>
<keyword evidence="6" id="KW-0505">Motor protein</keyword>
<dbReference type="Gene3D" id="1.10.10.820">
    <property type="match status" value="1"/>
</dbReference>
<proteinExistence type="inferred from homology"/>
<organism evidence="13 14">
    <name type="scientific">Dinothrombium tinctorium</name>
    <dbReference type="NCBI Taxonomy" id="1965070"/>
    <lineage>
        <taxon>Eukaryota</taxon>
        <taxon>Metazoa</taxon>
        <taxon>Ecdysozoa</taxon>
        <taxon>Arthropoda</taxon>
        <taxon>Chelicerata</taxon>
        <taxon>Arachnida</taxon>
        <taxon>Acari</taxon>
        <taxon>Acariformes</taxon>
        <taxon>Trombidiformes</taxon>
        <taxon>Prostigmata</taxon>
        <taxon>Anystina</taxon>
        <taxon>Parasitengona</taxon>
        <taxon>Trombidioidea</taxon>
        <taxon>Trombidiidae</taxon>
        <taxon>Dinothrombium</taxon>
    </lineage>
</organism>
<dbReference type="SUPFAM" id="SSF90257">
    <property type="entry name" value="Myosin rod fragments"/>
    <property type="match status" value="5"/>
</dbReference>
<feature type="coiled-coil region" evidence="9">
    <location>
        <begin position="736"/>
        <end position="1050"/>
    </location>
</feature>
<dbReference type="PRINTS" id="PR00193">
    <property type="entry name" value="MYOSINHEAVY"/>
</dbReference>
<dbReference type="GO" id="GO:0042802">
    <property type="term" value="F:identical protein binding"/>
    <property type="evidence" value="ECO:0007669"/>
    <property type="project" value="UniProtKB-ARBA"/>
</dbReference>
<dbReference type="InterPro" id="IPR036961">
    <property type="entry name" value="Kinesin_motor_dom_sf"/>
</dbReference>
<dbReference type="PROSITE" id="PS50096">
    <property type="entry name" value="IQ"/>
    <property type="match status" value="1"/>
</dbReference>
<dbReference type="InterPro" id="IPR008989">
    <property type="entry name" value="Myosin_S1_N"/>
</dbReference>
<dbReference type="GO" id="GO:0030017">
    <property type="term" value="C:sarcomere"/>
    <property type="evidence" value="ECO:0007669"/>
    <property type="project" value="UniProtKB-ARBA"/>
</dbReference>
<dbReference type="PROSITE" id="PS51844">
    <property type="entry name" value="SH3_LIKE"/>
    <property type="match status" value="1"/>
</dbReference>
<dbReference type="SMART" id="SM00015">
    <property type="entry name" value="IQ"/>
    <property type="match status" value="1"/>
</dbReference>
<evidence type="ECO:0000256" key="8">
    <source>
        <dbReference type="PROSITE-ProRule" id="PRU00782"/>
    </source>
</evidence>
<dbReference type="Gene3D" id="1.20.120.720">
    <property type="entry name" value="Myosin VI head, motor domain, U50 subdomain"/>
    <property type="match status" value="1"/>
</dbReference>
<protein>
    <submittedName>
        <fullName evidence="13">Myosin heavy chain: non-muscle-like protein</fullName>
    </submittedName>
</protein>
<comment type="caution">
    <text evidence="13">The sequence shown here is derived from an EMBL/GenBank/DDBJ whole genome shotgun (WGS) entry which is preliminary data.</text>
</comment>
<comment type="similarity">
    <text evidence="1 8">Belongs to the TRAFAC class myosin-kinesin ATPase superfamily. Myosin family.</text>
</comment>
<evidence type="ECO:0000256" key="5">
    <source>
        <dbReference type="ARBA" id="ARBA00023123"/>
    </source>
</evidence>
<dbReference type="Proteomes" id="UP000285301">
    <property type="component" value="Unassembled WGS sequence"/>
</dbReference>
<comment type="caution">
    <text evidence="8">Lacks conserved residue(s) required for the propagation of feature annotation.</text>
</comment>
<dbReference type="GO" id="GO:0031033">
    <property type="term" value="P:myosin filament organization"/>
    <property type="evidence" value="ECO:0007669"/>
    <property type="project" value="UniProtKB-ARBA"/>
</dbReference>
<dbReference type="FunFam" id="2.30.30.360:FF:000001">
    <property type="entry name" value="Myosin heavy chain"/>
    <property type="match status" value="1"/>
</dbReference>
<name>A0A443RJ72_9ACAR</name>
<evidence type="ECO:0000256" key="7">
    <source>
        <dbReference type="ARBA" id="ARBA00023203"/>
    </source>
</evidence>
<feature type="region of interest" description="Disordered" evidence="10">
    <location>
        <begin position="1798"/>
        <end position="1865"/>
    </location>
</feature>
<evidence type="ECO:0000256" key="6">
    <source>
        <dbReference type="ARBA" id="ARBA00023175"/>
    </source>
</evidence>
<keyword evidence="4 9" id="KW-0175">Coiled coil</keyword>
<dbReference type="InterPro" id="IPR004009">
    <property type="entry name" value="SH3_Myosin"/>
</dbReference>
<evidence type="ECO:0000256" key="3">
    <source>
        <dbReference type="ARBA" id="ARBA00022840"/>
    </source>
</evidence>
<dbReference type="Gene3D" id="1.20.5.4820">
    <property type="match status" value="1"/>
</dbReference>
<accession>A0A443RJ72</accession>
<dbReference type="Pfam" id="PF00612">
    <property type="entry name" value="IQ"/>
    <property type="match status" value="1"/>
</dbReference>
<evidence type="ECO:0000313" key="14">
    <source>
        <dbReference type="Proteomes" id="UP000285301"/>
    </source>
</evidence>
<dbReference type="Gene3D" id="6.10.250.2420">
    <property type="match status" value="1"/>
</dbReference>
<dbReference type="Gene3D" id="3.40.850.10">
    <property type="entry name" value="Kinesin motor domain"/>
    <property type="match status" value="3"/>
</dbReference>
<dbReference type="Gene3D" id="2.30.30.360">
    <property type="entry name" value="Myosin S1 fragment, N-terminal"/>
    <property type="match status" value="1"/>
</dbReference>
<gene>
    <name evidence="13" type="ORF">B4U79_11393</name>
</gene>
<dbReference type="InterPro" id="IPR002928">
    <property type="entry name" value="Myosin_tail"/>
</dbReference>
<dbReference type="Pfam" id="PF00063">
    <property type="entry name" value="Myosin_head"/>
    <property type="match status" value="2"/>
</dbReference>
<dbReference type="FunFam" id="1.20.120.720:FF:000001">
    <property type="entry name" value="Myosin heavy chain, muscle"/>
    <property type="match status" value="1"/>
</dbReference>
<dbReference type="STRING" id="1965070.A0A443RJ72"/>